<evidence type="ECO:0000313" key="2">
    <source>
        <dbReference type="Proteomes" id="UP001497680"/>
    </source>
</evidence>
<proteinExistence type="predicted"/>
<sequence>MSPLREQLLQTTKAFLEAFNEFTPEAVVRNRSPTCTHRIFPATLKLPATSNAEYGEFVGLLKHVMPVFEMRLAEGQEPVVDEVARKVSLYTKSRSETKVGLYENEYFWVLTMNEDGTLIEDVLEFPDSLYTSEWIPKLRDAALEAAKK</sequence>
<dbReference type="EMBL" id="MU394290">
    <property type="protein sequence ID" value="KAI6090683.1"/>
    <property type="molecule type" value="Genomic_DNA"/>
</dbReference>
<accession>A0ACC0DDP9</accession>
<organism evidence="1 2">
    <name type="scientific">Hypoxylon rubiginosum</name>
    <dbReference type="NCBI Taxonomy" id="110542"/>
    <lineage>
        <taxon>Eukaryota</taxon>
        <taxon>Fungi</taxon>
        <taxon>Dikarya</taxon>
        <taxon>Ascomycota</taxon>
        <taxon>Pezizomycotina</taxon>
        <taxon>Sordariomycetes</taxon>
        <taxon>Xylariomycetidae</taxon>
        <taxon>Xylariales</taxon>
        <taxon>Hypoxylaceae</taxon>
        <taxon>Hypoxylon</taxon>
    </lineage>
</organism>
<dbReference type="Proteomes" id="UP001497680">
    <property type="component" value="Unassembled WGS sequence"/>
</dbReference>
<protein>
    <submittedName>
        <fullName evidence="1">Uncharacterized protein</fullName>
    </submittedName>
</protein>
<evidence type="ECO:0000313" key="1">
    <source>
        <dbReference type="EMBL" id="KAI6090683.1"/>
    </source>
</evidence>
<keyword evidence="2" id="KW-1185">Reference proteome</keyword>
<comment type="caution">
    <text evidence="1">The sequence shown here is derived from an EMBL/GenBank/DDBJ whole genome shotgun (WGS) entry which is preliminary data.</text>
</comment>
<reference evidence="1 2" key="1">
    <citation type="journal article" date="2022" name="New Phytol.">
        <title>Ecological generalism drives hyperdiversity of secondary metabolite gene clusters in xylarialean endophytes.</title>
        <authorList>
            <person name="Franco M.E.E."/>
            <person name="Wisecaver J.H."/>
            <person name="Arnold A.E."/>
            <person name="Ju Y.M."/>
            <person name="Slot J.C."/>
            <person name="Ahrendt S."/>
            <person name="Moore L.P."/>
            <person name="Eastman K.E."/>
            <person name="Scott K."/>
            <person name="Konkel Z."/>
            <person name="Mondo S.J."/>
            <person name="Kuo A."/>
            <person name="Hayes R.D."/>
            <person name="Haridas S."/>
            <person name="Andreopoulos B."/>
            <person name="Riley R."/>
            <person name="LaButti K."/>
            <person name="Pangilinan J."/>
            <person name="Lipzen A."/>
            <person name="Amirebrahimi M."/>
            <person name="Yan J."/>
            <person name="Adam C."/>
            <person name="Keymanesh K."/>
            <person name="Ng V."/>
            <person name="Louie K."/>
            <person name="Northen T."/>
            <person name="Drula E."/>
            <person name="Henrissat B."/>
            <person name="Hsieh H.M."/>
            <person name="Youens-Clark K."/>
            <person name="Lutzoni F."/>
            <person name="Miadlikowska J."/>
            <person name="Eastwood D.C."/>
            <person name="Hamelin R.C."/>
            <person name="Grigoriev I.V."/>
            <person name="U'Ren J.M."/>
        </authorList>
    </citation>
    <scope>NUCLEOTIDE SEQUENCE [LARGE SCALE GENOMIC DNA]</scope>
    <source>
        <strain evidence="1 2">ER1909</strain>
    </source>
</reference>
<gene>
    <name evidence="1" type="ORF">F4821DRAFT_22447</name>
</gene>
<name>A0ACC0DDP9_9PEZI</name>